<protein>
    <submittedName>
        <fullName evidence="6">LysR family transcriptional regulator</fullName>
    </submittedName>
</protein>
<dbReference type="PANTHER" id="PTHR30537:SF3">
    <property type="entry name" value="TRANSCRIPTIONAL REGULATORY PROTEIN"/>
    <property type="match status" value="1"/>
</dbReference>
<dbReference type="InterPro" id="IPR000847">
    <property type="entry name" value="LysR_HTH_N"/>
</dbReference>
<organism evidence="6 7">
    <name type="scientific">Roseateles agri</name>
    <dbReference type="NCBI Taxonomy" id="3098619"/>
    <lineage>
        <taxon>Bacteria</taxon>
        <taxon>Pseudomonadati</taxon>
        <taxon>Pseudomonadota</taxon>
        <taxon>Betaproteobacteria</taxon>
        <taxon>Burkholderiales</taxon>
        <taxon>Sphaerotilaceae</taxon>
        <taxon>Roseateles</taxon>
    </lineage>
</organism>
<feature type="domain" description="HTH lysR-type" evidence="5">
    <location>
        <begin position="1"/>
        <end position="59"/>
    </location>
</feature>
<evidence type="ECO:0000256" key="4">
    <source>
        <dbReference type="ARBA" id="ARBA00023163"/>
    </source>
</evidence>
<dbReference type="PROSITE" id="PS50931">
    <property type="entry name" value="HTH_LYSR"/>
    <property type="match status" value="1"/>
</dbReference>
<gene>
    <name evidence="6" type="ORF">SNE35_13555</name>
</gene>
<evidence type="ECO:0000256" key="3">
    <source>
        <dbReference type="ARBA" id="ARBA00023125"/>
    </source>
</evidence>
<dbReference type="InterPro" id="IPR005119">
    <property type="entry name" value="LysR_subst-bd"/>
</dbReference>
<evidence type="ECO:0000313" key="7">
    <source>
        <dbReference type="Proteomes" id="UP001285263"/>
    </source>
</evidence>
<dbReference type="SUPFAM" id="SSF53850">
    <property type="entry name" value="Periplasmic binding protein-like II"/>
    <property type="match status" value="1"/>
</dbReference>
<dbReference type="PANTHER" id="PTHR30537">
    <property type="entry name" value="HTH-TYPE TRANSCRIPTIONAL REGULATOR"/>
    <property type="match status" value="1"/>
</dbReference>
<dbReference type="RefSeq" id="WP_320423446.1">
    <property type="nucleotide sequence ID" value="NZ_JAXCLA010000004.1"/>
</dbReference>
<evidence type="ECO:0000256" key="1">
    <source>
        <dbReference type="ARBA" id="ARBA00009437"/>
    </source>
</evidence>
<evidence type="ECO:0000259" key="5">
    <source>
        <dbReference type="PROSITE" id="PS50931"/>
    </source>
</evidence>
<reference evidence="6 7" key="1">
    <citation type="submission" date="2023-11" db="EMBL/GenBank/DDBJ databases">
        <title>Paucibacter sp. nov., isolated from fresh soil in Korea.</title>
        <authorList>
            <person name="Le N.T.T."/>
        </authorList>
    </citation>
    <scope>NUCLEOTIDE SEQUENCE [LARGE SCALE GENOMIC DNA]</scope>
    <source>
        <strain evidence="6 7">R3-3</strain>
    </source>
</reference>
<accession>A0ABU5DGY0</accession>
<keyword evidence="3" id="KW-0238">DNA-binding</keyword>
<dbReference type="Gene3D" id="3.40.190.290">
    <property type="match status" value="1"/>
</dbReference>
<sequence>MEWSDLKIFLAVARAGTLGGAARLTGQTQPTMGRRLRALESALGQALFQRGTSTGFVLTEEGQAMLAHAERVEEEALAIERRLLGGAQPGLAGLLRISSSDWFGVHVLAPWCAAFIKKHPDVGIELITDVRQFSLARREADVAFRIAPFRESEVVQRRFMRLSYGLYVARTRRGALPPRGRGLGLVTMDSAFEELPDVAWLRAAFPEARTVFGSNSREAQARLCAAGAGAAVLPDALAGAISGLRRVARSPEPPGREVWVGYHQDLRSNARLRAFLEFALEQAESVTSMT</sequence>
<dbReference type="SUPFAM" id="SSF46785">
    <property type="entry name" value="Winged helix' DNA-binding domain"/>
    <property type="match status" value="1"/>
</dbReference>
<keyword evidence="4" id="KW-0804">Transcription</keyword>
<dbReference type="Pfam" id="PF03466">
    <property type="entry name" value="LysR_substrate"/>
    <property type="match status" value="1"/>
</dbReference>
<dbReference type="Gene3D" id="1.10.10.10">
    <property type="entry name" value="Winged helix-like DNA-binding domain superfamily/Winged helix DNA-binding domain"/>
    <property type="match status" value="1"/>
</dbReference>
<dbReference type="InterPro" id="IPR036390">
    <property type="entry name" value="WH_DNA-bd_sf"/>
</dbReference>
<evidence type="ECO:0000256" key="2">
    <source>
        <dbReference type="ARBA" id="ARBA00023015"/>
    </source>
</evidence>
<evidence type="ECO:0000313" key="6">
    <source>
        <dbReference type="EMBL" id="MDY0745541.1"/>
    </source>
</evidence>
<dbReference type="InterPro" id="IPR058163">
    <property type="entry name" value="LysR-type_TF_proteobact-type"/>
</dbReference>
<proteinExistence type="inferred from homology"/>
<keyword evidence="7" id="KW-1185">Reference proteome</keyword>
<dbReference type="EMBL" id="JAXCLA010000004">
    <property type="protein sequence ID" value="MDY0745541.1"/>
    <property type="molecule type" value="Genomic_DNA"/>
</dbReference>
<dbReference type="Pfam" id="PF00126">
    <property type="entry name" value="HTH_1"/>
    <property type="match status" value="1"/>
</dbReference>
<dbReference type="InterPro" id="IPR036388">
    <property type="entry name" value="WH-like_DNA-bd_sf"/>
</dbReference>
<name>A0ABU5DGY0_9BURK</name>
<comment type="similarity">
    <text evidence="1">Belongs to the LysR transcriptional regulatory family.</text>
</comment>
<dbReference type="Proteomes" id="UP001285263">
    <property type="component" value="Unassembled WGS sequence"/>
</dbReference>
<keyword evidence="2" id="KW-0805">Transcription regulation</keyword>
<comment type="caution">
    <text evidence="6">The sequence shown here is derived from an EMBL/GenBank/DDBJ whole genome shotgun (WGS) entry which is preliminary data.</text>
</comment>